<dbReference type="AlphaFoldDB" id="A0A9P6ZKH8"/>
<dbReference type="OrthoDB" id="10621117at2759"/>
<accession>A0A9P6ZKH8</accession>
<gene>
    <name evidence="2" type="ORF">EV702DRAFT_1202991</name>
</gene>
<protein>
    <submittedName>
        <fullName evidence="2">Uncharacterized protein</fullName>
    </submittedName>
</protein>
<dbReference type="EMBL" id="JABBWD010000074">
    <property type="protein sequence ID" value="KAG1769127.1"/>
    <property type="molecule type" value="Genomic_DNA"/>
</dbReference>
<proteinExistence type="predicted"/>
<reference evidence="2" key="1">
    <citation type="journal article" date="2020" name="New Phytol.">
        <title>Comparative genomics reveals dynamic genome evolution in host specialist ectomycorrhizal fungi.</title>
        <authorList>
            <person name="Lofgren L.A."/>
            <person name="Nguyen N.H."/>
            <person name="Vilgalys R."/>
            <person name="Ruytinx J."/>
            <person name="Liao H.L."/>
            <person name="Branco S."/>
            <person name="Kuo A."/>
            <person name="LaButti K."/>
            <person name="Lipzen A."/>
            <person name="Andreopoulos W."/>
            <person name="Pangilinan J."/>
            <person name="Riley R."/>
            <person name="Hundley H."/>
            <person name="Na H."/>
            <person name="Barry K."/>
            <person name="Grigoriev I.V."/>
            <person name="Stajich J.E."/>
            <person name="Kennedy P.G."/>
        </authorList>
    </citation>
    <scope>NUCLEOTIDE SEQUENCE</scope>
    <source>
        <strain evidence="2">DOB743</strain>
    </source>
</reference>
<evidence type="ECO:0000256" key="1">
    <source>
        <dbReference type="SAM" id="MobiDB-lite"/>
    </source>
</evidence>
<keyword evidence="3" id="KW-1185">Reference proteome</keyword>
<feature type="compositionally biased region" description="Pro residues" evidence="1">
    <location>
        <begin position="39"/>
        <end position="90"/>
    </location>
</feature>
<sequence length="119" mass="12862">MYAPLNSHEPRNAKKKAMEKAIWMPEKSARKVLQQTQAPPNPPASRPPTKPPTKPSTKPPTKPSTKPPTKPSTKPPTKPSTKPPTKPSTKPPTKAKRPVPSAVAQIDQGLPSKLSTSRI</sequence>
<feature type="region of interest" description="Disordered" evidence="1">
    <location>
        <begin position="1"/>
        <end position="119"/>
    </location>
</feature>
<evidence type="ECO:0000313" key="2">
    <source>
        <dbReference type="EMBL" id="KAG1769127.1"/>
    </source>
</evidence>
<dbReference type="Proteomes" id="UP000714275">
    <property type="component" value="Unassembled WGS sequence"/>
</dbReference>
<organism evidence="2 3">
    <name type="scientific">Suillus placidus</name>
    <dbReference type="NCBI Taxonomy" id="48579"/>
    <lineage>
        <taxon>Eukaryota</taxon>
        <taxon>Fungi</taxon>
        <taxon>Dikarya</taxon>
        <taxon>Basidiomycota</taxon>
        <taxon>Agaricomycotina</taxon>
        <taxon>Agaricomycetes</taxon>
        <taxon>Agaricomycetidae</taxon>
        <taxon>Boletales</taxon>
        <taxon>Suillineae</taxon>
        <taxon>Suillaceae</taxon>
        <taxon>Suillus</taxon>
    </lineage>
</organism>
<name>A0A9P6ZKH8_9AGAM</name>
<feature type="compositionally biased region" description="Basic and acidic residues" evidence="1">
    <location>
        <begin position="8"/>
        <end position="19"/>
    </location>
</feature>
<dbReference type="PRINTS" id="PR01217">
    <property type="entry name" value="PRICHEXTENSN"/>
</dbReference>
<evidence type="ECO:0000313" key="3">
    <source>
        <dbReference type="Proteomes" id="UP000714275"/>
    </source>
</evidence>
<comment type="caution">
    <text evidence="2">The sequence shown here is derived from an EMBL/GenBank/DDBJ whole genome shotgun (WGS) entry which is preliminary data.</text>
</comment>